<reference evidence="2" key="1">
    <citation type="submission" date="2022-08" db="EMBL/GenBank/DDBJ databases">
        <authorList>
            <consortium name="DOE Joint Genome Institute"/>
            <person name="Min B."/>
            <person name="Riley R."/>
            <person name="Sierra-Patev S."/>
            <person name="Naranjo-Ortiz M."/>
            <person name="Looney B."/>
            <person name="Konkel Z."/>
            <person name="Slot J.C."/>
            <person name="Sakamoto Y."/>
            <person name="Steenwyk J.L."/>
            <person name="Rokas A."/>
            <person name="Carro J."/>
            <person name="Camarero S."/>
            <person name="Ferreira P."/>
            <person name="Molpeceres G."/>
            <person name="Ruiz-Duenas F.J."/>
            <person name="Serrano A."/>
            <person name="Henrissat B."/>
            <person name="Drula E."/>
            <person name="Hughes K.W."/>
            <person name="Mata J.L."/>
            <person name="Ishikawa N.K."/>
            <person name="Vargas-Isla R."/>
            <person name="Ushijima S."/>
            <person name="Smith C.A."/>
            <person name="Ahrendt S."/>
            <person name="Andreopoulos W."/>
            <person name="He G."/>
            <person name="Labutti K."/>
            <person name="Lipzen A."/>
            <person name="Ng V."/>
            <person name="Sandor L."/>
            <person name="Barry K."/>
            <person name="Martinez A.T."/>
            <person name="Xiao Y."/>
            <person name="Gibbons J.G."/>
            <person name="Terashima K."/>
            <person name="Hibbett D.S."/>
            <person name="Grigoriev I.V."/>
        </authorList>
    </citation>
    <scope>NUCLEOTIDE SEQUENCE</scope>
    <source>
        <strain evidence="2">TFB10827</strain>
    </source>
</reference>
<dbReference type="PROSITE" id="PS50181">
    <property type="entry name" value="FBOX"/>
    <property type="match status" value="1"/>
</dbReference>
<accession>A0ABQ8QUE0</accession>
<dbReference type="Proteomes" id="UP001163828">
    <property type="component" value="Unassembled WGS sequence"/>
</dbReference>
<evidence type="ECO:0000259" key="1">
    <source>
        <dbReference type="PROSITE" id="PS50181"/>
    </source>
</evidence>
<organism evidence="2 3">
    <name type="scientific">Lentinula boryana</name>
    <dbReference type="NCBI Taxonomy" id="40481"/>
    <lineage>
        <taxon>Eukaryota</taxon>
        <taxon>Fungi</taxon>
        <taxon>Dikarya</taxon>
        <taxon>Basidiomycota</taxon>
        <taxon>Agaricomycotina</taxon>
        <taxon>Agaricomycetes</taxon>
        <taxon>Agaricomycetidae</taxon>
        <taxon>Agaricales</taxon>
        <taxon>Marasmiineae</taxon>
        <taxon>Omphalotaceae</taxon>
        <taxon>Lentinula</taxon>
    </lineage>
</organism>
<dbReference type="Pfam" id="PF12937">
    <property type="entry name" value="F-box-like"/>
    <property type="match status" value="1"/>
</dbReference>
<evidence type="ECO:0000313" key="3">
    <source>
        <dbReference type="Proteomes" id="UP001163828"/>
    </source>
</evidence>
<feature type="domain" description="F-box" evidence="1">
    <location>
        <begin position="18"/>
        <end position="63"/>
    </location>
</feature>
<name>A0ABQ8QUE0_9AGAR</name>
<protein>
    <recommendedName>
        <fullName evidence="1">F-box domain-containing protein</fullName>
    </recommendedName>
</protein>
<sequence length="415" mass="47138">MYLANGKPRSSCDFRNVFKPFCSLPKELLHEITTYLPVNDIVSFCLVCKEFNQLGLNILYKAIQNVNTRCFDTLACNSRNARAVKTLALPSQVNSQLDIGCTWLGPQENVHDPPFERPSEDVKAASILPYLSGLQNLSVPSFSAIYTQSLSQCDFSNLQIFSYSMPITQPIASFISRNNSIVSLTFDCYLPFFQNFVLRPITLPQLRYLSGNPQIIKIFAQHAPLETVHIDWKYERARIEVFDDALGFLALHCCTTVKELSVHRNTFRQCTCNNQILVKISEKFPRITKLGLNSIDISNGSIVMVNTAMSRFEYLKYLNMDQHPPSAVCPPRLFGSTQLDYDRDEALILSWTSDNCCSELRECQLPNGILWCLRGPKLWLPSLSTIPQRKSLLLDASKWRECRARAAGLDIRDLL</sequence>
<dbReference type="InterPro" id="IPR001810">
    <property type="entry name" value="F-box_dom"/>
</dbReference>
<keyword evidence="3" id="KW-1185">Reference proteome</keyword>
<evidence type="ECO:0000313" key="2">
    <source>
        <dbReference type="EMBL" id="KAJ4001948.1"/>
    </source>
</evidence>
<dbReference type="Gene3D" id="3.80.10.10">
    <property type="entry name" value="Ribonuclease Inhibitor"/>
    <property type="match status" value="1"/>
</dbReference>
<dbReference type="SUPFAM" id="SSF81383">
    <property type="entry name" value="F-box domain"/>
    <property type="match status" value="1"/>
</dbReference>
<dbReference type="Gene3D" id="1.20.1280.50">
    <property type="match status" value="1"/>
</dbReference>
<gene>
    <name evidence="2" type="ORF">F5050DRAFT_1860446</name>
</gene>
<proteinExistence type="predicted"/>
<dbReference type="EMBL" id="MU790505">
    <property type="protein sequence ID" value="KAJ4001948.1"/>
    <property type="molecule type" value="Genomic_DNA"/>
</dbReference>
<dbReference type="SMART" id="SM00256">
    <property type="entry name" value="FBOX"/>
    <property type="match status" value="1"/>
</dbReference>
<dbReference type="SUPFAM" id="SSF52047">
    <property type="entry name" value="RNI-like"/>
    <property type="match status" value="1"/>
</dbReference>
<dbReference type="InterPro" id="IPR036047">
    <property type="entry name" value="F-box-like_dom_sf"/>
</dbReference>
<dbReference type="InterPro" id="IPR032675">
    <property type="entry name" value="LRR_dom_sf"/>
</dbReference>
<comment type="caution">
    <text evidence="2">The sequence shown here is derived from an EMBL/GenBank/DDBJ whole genome shotgun (WGS) entry which is preliminary data.</text>
</comment>